<keyword evidence="1" id="KW-1133">Transmembrane helix</keyword>
<proteinExistence type="predicted"/>
<evidence type="ECO:0000259" key="2">
    <source>
        <dbReference type="Pfam" id="PF04235"/>
    </source>
</evidence>
<keyword evidence="1" id="KW-0472">Membrane</keyword>
<feature type="transmembrane region" description="Helical" evidence="1">
    <location>
        <begin position="207"/>
        <end position="225"/>
    </location>
</feature>
<feature type="transmembrane region" description="Helical" evidence="1">
    <location>
        <begin position="105"/>
        <end position="138"/>
    </location>
</feature>
<gene>
    <name evidence="3" type="ORF">SAMN06296058_1170</name>
</gene>
<reference evidence="3 4" key="1">
    <citation type="submission" date="2017-02" db="EMBL/GenBank/DDBJ databases">
        <authorList>
            <person name="Peterson S.W."/>
        </authorList>
    </citation>
    <scope>NUCLEOTIDE SEQUENCE [LARGE SCALE GENOMIC DNA]</scope>
    <source>
        <strain evidence="3 4">P15</strain>
    </source>
</reference>
<dbReference type="InterPro" id="IPR052529">
    <property type="entry name" value="Bact_Transport_Assoc"/>
</dbReference>
<dbReference type="RefSeq" id="WP_079723499.1">
    <property type="nucleotide sequence ID" value="NZ_BMCL01000002.1"/>
</dbReference>
<feature type="transmembrane region" description="Helical" evidence="1">
    <location>
        <begin position="20"/>
        <end position="41"/>
    </location>
</feature>
<evidence type="ECO:0000313" key="4">
    <source>
        <dbReference type="Proteomes" id="UP000190341"/>
    </source>
</evidence>
<dbReference type="EMBL" id="FUZV01000001">
    <property type="protein sequence ID" value="SKC56062.1"/>
    <property type="molecule type" value="Genomic_DNA"/>
</dbReference>
<dbReference type="STRING" id="428993.SAMN06296058_1170"/>
<accession>A0A1T5JX00</accession>
<dbReference type="OrthoDB" id="9807744at2"/>
<dbReference type="AlphaFoldDB" id="A0A1T5JX00"/>
<sequence length="403" mass="44670">MPGTAAPVAPHERQPLIDALRGLALAGVLMANLGYLSLYDFTGDAARAALPTAAFDLAVLKAMELLVSSKAITLFSLLFGLGFAIQLERAQARGAGGLRHYLQRLGWLLIIGLAHSYLIWWGDILTIYAVVGLLLVLFRHAPDRWLLWGGLFIAVLLPGLIGPWLNSVIDGESQRSSIYARSLLAFVSDSWRDTFAANTALVHWTRLMNWSLICFVLGRFLIGYWAGRRQLLQRAEDHLPLLRRILIGALAVAIVAGALLLLCNANPDWREHMAGRLLRSTVFRLAPLALAIAYAAGFVLLFQRAAWRRVLMGLALLGRMALTNYLMQSVLGIFLFYGIGLGIGPWTGLTGWLLAWFGILAAQIAFSHFWLARFRYGPCEWAWRSLTYGKLQPIRRPRVALAS</sequence>
<keyword evidence="4" id="KW-1185">Reference proteome</keyword>
<feature type="transmembrane region" description="Helical" evidence="1">
    <location>
        <begin position="62"/>
        <end position="85"/>
    </location>
</feature>
<dbReference type="Proteomes" id="UP000190341">
    <property type="component" value="Unassembled WGS sequence"/>
</dbReference>
<evidence type="ECO:0000313" key="3">
    <source>
        <dbReference type="EMBL" id="SKC56062.1"/>
    </source>
</evidence>
<keyword evidence="1" id="KW-0812">Transmembrane</keyword>
<dbReference type="InterPro" id="IPR007349">
    <property type="entry name" value="DUF418"/>
</dbReference>
<feature type="transmembrane region" description="Helical" evidence="1">
    <location>
        <begin position="349"/>
        <end position="371"/>
    </location>
</feature>
<protein>
    <recommendedName>
        <fullName evidence="2">DUF418 domain-containing protein</fullName>
    </recommendedName>
</protein>
<feature type="transmembrane region" description="Helical" evidence="1">
    <location>
        <begin position="282"/>
        <end position="302"/>
    </location>
</feature>
<organism evidence="3 4">
    <name type="scientific">Pseudoxanthomonas indica</name>
    <dbReference type="NCBI Taxonomy" id="428993"/>
    <lineage>
        <taxon>Bacteria</taxon>
        <taxon>Pseudomonadati</taxon>
        <taxon>Pseudomonadota</taxon>
        <taxon>Gammaproteobacteria</taxon>
        <taxon>Lysobacterales</taxon>
        <taxon>Lysobacteraceae</taxon>
        <taxon>Pseudoxanthomonas</taxon>
    </lineage>
</organism>
<feature type="transmembrane region" description="Helical" evidence="1">
    <location>
        <begin position="322"/>
        <end position="343"/>
    </location>
</feature>
<feature type="transmembrane region" description="Helical" evidence="1">
    <location>
        <begin position="245"/>
        <end position="262"/>
    </location>
</feature>
<dbReference type="PANTHER" id="PTHR30590">
    <property type="entry name" value="INNER MEMBRANE PROTEIN"/>
    <property type="match status" value="1"/>
</dbReference>
<feature type="transmembrane region" description="Helical" evidence="1">
    <location>
        <begin position="145"/>
        <end position="165"/>
    </location>
</feature>
<name>A0A1T5JX00_9GAMM</name>
<dbReference type="PANTHER" id="PTHR30590:SF2">
    <property type="entry name" value="INNER MEMBRANE PROTEIN"/>
    <property type="match status" value="1"/>
</dbReference>
<feature type="domain" description="DUF418" evidence="2">
    <location>
        <begin position="226"/>
        <end position="390"/>
    </location>
</feature>
<dbReference type="Pfam" id="PF04235">
    <property type="entry name" value="DUF418"/>
    <property type="match status" value="1"/>
</dbReference>
<evidence type="ECO:0000256" key="1">
    <source>
        <dbReference type="SAM" id="Phobius"/>
    </source>
</evidence>